<dbReference type="AlphaFoldDB" id="A0A4C1VR29"/>
<gene>
    <name evidence="2" type="ORF">EVAR_20366_1</name>
</gene>
<dbReference type="Proteomes" id="UP000299102">
    <property type="component" value="Unassembled WGS sequence"/>
</dbReference>
<comment type="caution">
    <text evidence="2">The sequence shown here is derived from an EMBL/GenBank/DDBJ whole genome shotgun (WGS) entry which is preliminary data.</text>
</comment>
<evidence type="ECO:0000256" key="1">
    <source>
        <dbReference type="SAM" id="MobiDB-lite"/>
    </source>
</evidence>
<sequence>MHFLQIRKRVQGGVWGADELKTATLYRWRTSGRTSPVAGGRAASRGATARVRDAVSGRQGGGGGRRSGGPDGPSRGIDQPRTTDSERRRYSNALELRQGLSSCAESCKHYLDERQHLTVIRSYIF</sequence>
<protein>
    <submittedName>
        <fullName evidence="2">Uncharacterized protein</fullName>
    </submittedName>
</protein>
<feature type="region of interest" description="Disordered" evidence="1">
    <location>
        <begin position="31"/>
        <end position="90"/>
    </location>
</feature>
<reference evidence="2 3" key="1">
    <citation type="journal article" date="2019" name="Commun. Biol.">
        <title>The bagworm genome reveals a unique fibroin gene that provides high tensile strength.</title>
        <authorList>
            <person name="Kono N."/>
            <person name="Nakamura H."/>
            <person name="Ohtoshi R."/>
            <person name="Tomita M."/>
            <person name="Numata K."/>
            <person name="Arakawa K."/>
        </authorList>
    </citation>
    <scope>NUCLEOTIDE SEQUENCE [LARGE SCALE GENOMIC DNA]</scope>
</reference>
<accession>A0A4C1VR29</accession>
<evidence type="ECO:0000313" key="3">
    <source>
        <dbReference type="Proteomes" id="UP000299102"/>
    </source>
</evidence>
<feature type="compositionally biased region" description="Gly residues" evidence="1">
    <location>
        <begin position="58"/>
        <end position="71"/>
    </location>
</feature>
<feature type="compositionally biased region" description="Low complexity" evidence="1">
    <location>
        <begin position="38"/>
        <end position="49"/>
    </location>
</feature>
<proteinExistence type="predicted"/>
<dbReference type="EMBL" id="BGZK01000401">
    <property type="protein sequence ID" value="GBP41558.1"/>
    <property type="molecule type" value="Genomic_DNA"/>
</dbReference>
<organism evidence="2 3">
    <name type="scientific">Eumeta variegata</name>
    <name type="common">Bagworm moth</name>
    <name type="synonym">Eumeta japonica</name>
    <dbReference type="NCBI Taxonomy" id="151549"/>
    <lineage>
        <taxon>Eukaryota</taxon>
        <taxon>Metazoa</taxon>
        <taxon>Ecdysozoa</taxon>
        <taxon>Arthropoda</taxon>
        <taxon>Hexapoda</taxon>
        <taxon>Insecta</taxon>
        <taxon>Pterygota</taxon>
        <taxon>Neoptera</taxon>
        <taxon>Endopterygota</taxon>
        <taxon>Lepidoptera</taxon>
        <taxon>Glossata</taxon>
        <taxon>Ditrysia</taxon>
        <taxon>Tineoidea</taxon>
        <taxon>Psychidae</taxon>
        <taxon>Oiketicinae</taxon>
        <taxon>Eumeta</taxon>
    </lineage>
</organism>
<name>A0A4C1VR29_EUMVA</name>
<evidence type="ECO:0000313" key="2">
    <source>
        <dbReference type="EMBL" id="GBP41558.1"/>
    </source>
</evidence>
<keyword evidence="3" id="KW-1185">Reference proteome</keyword>